<evidence type="ECO:0000313" key="1">
    <source>
        <dbReference type="EMBL" id="EMY78719.1"/>
    </source>
</evidence>
<reference evidence="1" key="1">
    <citation type="submission" date="2013-03" db="EMBL/GenBank/DDBJ databases">
        <authorList>
            <person name="Harkins D.M."/>
            <person name="Durkin A.S."/>
            <person name="Brinkac L.M."/>
            <person name="Haft D.H."/>
            <person name="Selengut J.D."/>
            <person name="Sanka R."/>
            <person name="DePew J."/>
            <person name="Purushe J."/>
            <person name="Hartskeerl R.A."/>
            <person name="Ahmed A."/>
            <person name="van der Linden H."/>
            <person name="Goris M.G.A."/>
            <person name="Vinetz J.M."/>
            <person name="Sutton G.G."/>
            <person name="Nierman W.C."/>
            <person name="Fouts D.E."/>
        </authorList>
    </citation>
    <scope>NUCLEOTIDE SEQUENCE [LARGE SCALE GENOMIC DNA]</scope>
    <source>
        <strain evidence="1">ICFT</strain>
    </source>
</reference>
<sequence>MDDYLKNEELRTCDDMETFLENISALTLLSKRKHRLKS</sequence>
<dbReference type="AlphaFoldDB" id="N1WNJ1"/>
<dbReference type="Proteomes" id="UP000012313">
    <property type="component" value="Unassembled WGS sequence"/>
</dbReference>
<gene>
    <name evidence="1" type="ORF">LEP1GSC060_0534</name>
</gene>
<name>N1WNJ1_9LEPT</name>
<organism evidence="1 2">
    <name type="scientific">Leptospira weilii serovar Ranarum str. ICFT</name>
    <dbReference type="NCBI Taxonomy" id="1218598"/>
    <lineage>
        <taxon>Bacteria</taxon>
        <taxon>Pseudomonadati</taxon>
        <taxon>Spirochaetota</taxon>
        <taxon>Spirochaetia</taxon>
        <taxon>Leptospirales</taxon>
        <taxon>Leptospiraceae</taxon>
        <taxon>Leptospira</taxon>
    </lineage>
</organism>
<protein>
    <submittedName>
        <fullName evidence="1">Uncharacterized protein</fullName>
    </submittedName>
</protein>
<evidence type="ECO:0000313" key="2">
    <source>
        <dbReference type="Proteomes" id="UP000012313"/>
    </source>
</evidence>
<proteinExistence type="predicted"/>
<accession>N1WNJ1</accession>
<comment type="caution">
    <text evidence="1">The sequence shown here is derived from an EMBL/GenBank/DDBJ whole genome shotgun (WGS) entry which is preliminary data.</text>
</comment>
<dbReference type="EMBL" id="AOHC02000019">
    <property type="protein sequence ID" value="EMY78719.1"/>
    <property type="molecule type" value="Genomic_DNA"/>
</dbReference>
<keyword evidence="2" id="KW-1185">Reference proteome</keyword>